<dbReference type="Proteomes" id="UP000285478">
    <property type="component" value="Chromosome"/>
</dbReference>
<dbReference type="KEGG" id="htr:EPV75_00075"/>
<feature type="transmembrane region" description="Helical" evidence="1">
    <location>
        <begin position="439"/>
        <end position="458"/>
    </location>
</feature>
<dbReference type="SUPFAM" id="SSF111331">
    <property type="entry name" value="NAD kinase/diacylglycerol kinase-like"/>
    <property type="match status" value="1"/>
</dbReference>
<feature type="transmembrane region" description="Helical" evidence="1">
    <location>
        <begin position="495"/>
        <end position="519"/>
    </location>
</feature>
<feature type="transmembrane region" description="Helical" evidence="1">
    <location>
        <begin position="404"/>
        <end position="427"/>
    </location>
</feature>
<feature type="transmembrane region" description="Helical" evidence="1">
    <location>
        <begin position="370"/>
        <end position="392"/>
    </location>
</feature>
<evidence type="ECO:0000256" key="1">
    <source>
        <dbReference type="SAM" id="Phobius"/>
    </source>
</evidence>
<proteinExistence type="predicted"/>
<keyword evidence="1" id="KW-0812">Transmembrane</keyword>
<dbReference type="EMBL" id="CP035033">
    <property type="protein sequence ID" value="QAB14179.1"/>
    <property type="molecule type" value="Genomic_DNA"/>
</dbReference>
<dbReference type="Pfam" id="PF04087">
    <property type="entry name" value="DUF389"/>
    <property type="match status" value="1"/>
</dbReference>
<evidence type="ECO:0000313" key="2">
    <source>
        <dbReference type="EMBL" id="QAB14179.1"/>
    </source>
</evidence>
<keyword evidence="3" id="KW-1185">Reference proteome</keyword>
<reference evidence="2 3" key="1">
    <citation type="journal article" date="2018" name="Environ. Microbiol.">
        <title>Genomes of ubiquitous marine and hypersaline Hydrogenovibrio, Thiomicrorhabdus and Thiomicrospira spp. encode a diversity of mechanisms to sustain chemolithoautotrophy in heterogeneous environments.</title>
        <authorList>
            <person name="Scott K.M."/>
            <person name="Williams J."/>
            <person name="Porter C.M.B."/>
            <person name="Russel S."/>
            <person name="Harmer T.L."/>
            <person name="Paul J.H."/>
            <person name="Antonen K.M."/>
            <person name="Bridges M.K."/>
            <person name="Camper G.J."/>
            <person name="Campla C.K."/>
            <person name="Casella L.G."/>
            <person name="Chase E."/>
            <person name="Conrad J.W."/>
            <person name="Cruz M.C."/>
            <person name="Dunlap D.S."/>
            <person name="Duran L."/>
            <person name="Fahsbender E.M."/>
            <person name="Goldsmith D.B."/>
            <person name="Keeley R.F."/>
            <person name="Kondoff M.R."/>
            <person name="Kussy B.I."/>
            <person name="Lane M.K."/>
            <person name="Lawler S."/>
            <person name="Leigh B.A."/>
            <person name="Lewis C."/>
            <person name="Lostal L.M."/>
            <person name="Marking D."/>
            <person name="Mancera P.A."/>
            <person name="McClenthan E.C."/>
            <person name="McIntyre E.A."/>
            <person name="Mine J.A."/>
            <person name="Modi S."/>
            <person name="Moore B.D."/>
            <person name="Morgan W.A."/>
            <person name="Nelson K.M."/>
            <person name="Nguyen K.N."/>
            <person name="Ogburn N."/>
            <person name="Parrino D.G."/>
            <person name="Pedapudi A.D."/>
            <person name="Pelham R.P."/>
            <person name="Preece A.M."/>
            <person name="Rampersad E.A."/>
            <person name="Richardson J.C."/>
            <person name="Rodgers C.M."/>
            <person name="Schaffer B.L."/>
            <person name="Sheridan N.E."/>
            <person name="Solone M.R."/>
            <person name="Staley Z.R."/>
            <person name="Tabuchi M."/>
            <person name="Waide R.J."/>
            <person name="Wanjugi P.W."/>
            <person name="Young S."/>
            <person name="Clum A."/>
            <person name="Daum C."/>
            <person name="Huntemann M."/>
            <person name="Ivanova N."/>
            <person name="Kyrpides N."/>
            <person name="Mikhailova N."/>
            <person name="Palaniappan K."/>
            <person name="Pillay M."/>
            <person name="Reddy T.B.K."/>
            <person name="Shapiro N."/>
            <person name="Stamatis D."/>
            <person name="Varghese N."/>
            <person name="Woyke T."/>
            <person name="Boden R."/>
            <person name="Freyermuth S.K."/>
            <person name="Kerfeld C.A."/>
        </authorList>
    </citation>
    <scope>NUCLEOTIDE SEQUENCE [LARGE SCALE GENOMIC DNA]</scope>
    <source>
        <strain evidence="2 3">JR-2</strain>
    </source>
</reference>
<organism evidence="2 3">
    <name type="scientific">Hydrogenovibrio thermophilus</name>
    <dbReference type="NCBI Taxonomy" id="265883"/>
    <lineage>
        <taxon>Bacteria</taxon>
        <taxon>Pseudomonadati</taxon>
        <taxon>Pseudomonadota</taxon>
        <taxon>Gammaproteobacteria</taxon>
        <taxon>Thiotrichales</taxon>
        <taxon>Piscirickettsiaceae</taxon>
        <taxon>Hydrogenovibrio</taxon>
    </lineage>
</organism>
<dbReference type="AlphaFoldDB" id="A0A451G400"/>
<gene>
    <name evidence="2" type="ORF">EPV75_00075</name>
</gene>
<dbReference type="PANTHER" id="PTHR20992">
    <property type="entry name" value="AT15442P-RELATED"/>
    <property type="match status" value="1"/>
</dbReference>
<dbReference type="InterPro" id="IPR005240">
    <property type="entry name" value="DUF389"/>
</dbReference>
<dbReference type="InterPro" id="IPR016064">
    <property type="entry name" value="NAD/diacylglycerol_kinase_sf"/>
</dbReference>
<feature type="transmembrane region" description="Helical" evidence="1">
    <location>
        <begin position="531"/>
        <end position="553"/>
    </location>
</feature>
<keyword evidence="1" id="KW-1133">Transmembrane helix</keyword>
<dbReference type="RefSeq" id="WP_128384039.1">
    <property type="nucleotide sequence ID" value="NZ_CP035033.1"/>
</dbReference>
<keyword evidence="1" id="KW-0472">Membrane</keyword>
<feature type="transmembrane region" description="Helical" evidence="1">
    <location>
        <begin position="465"/>
        <end position="489"/>
    </location>
</feature>
<name>A0A451G400_9GAMM</name>
<accession>A0A451G400</accession>
<sequence>MNQYVIFYDAERAELFESDIKALLPVESCEFVAYDGQRLDDYQPDSPVLFWLSDDALYQLLPLASKQGWTIGFIPHPEMNRIHRSFSIPKNPAEAVEDILSVEVPVSADLMYCNHHLVLNSVMLGNPDMMKPAALVDESVWCKLKNLLLLVFSLKKMCLLPYKMVTAKETVVNTAALGISVVYRPSASEFTKRVVGETEQDEATLNAVILAPRSMSEVLHFLLTKVLPKRVVSKGVLAGYLGHIKTESISLSGSGQLDFSIDGQYFNAEKVDVVVEPDALQILSSHLPEKISHKDLKESVRVARLPKGEAVKALANRPFPLIHHADQEEIKEVFLTLRENAQASESYKVLMVLATLLATVGLFANSAPVIIGAMILAPLMAPIISLSMGVLRQNVDLVTESAKTLGVGILLALFFGTLLTVITPLSSVNHEISARLSPTLLDLGVAIISGIAAAYANARSEVAKSLAGVAIAVALVPPLAVSSIGIGWWDWPVFWGAFLLFMTNLAGIVLAAAATFLVLGFSPFQLAKKGLLLSLAFVAMVSIPLVFAFSSLVQEQQVASALKDFQMEGIVLKDVKIRSGEPMLVSAKLVSDHSLRDAQIEAVKREIETRLGTEIQLEAITAVVK</sequence>
<dbReference type="PANTHER" id="PTHR20992:SF9">
    <property type="entry name" value="AT15442P-RELATED"/>
    <property type="match status" value="1"/>
</dbReference>
<protein>
    <submittedName>
        <fullName evidence="2">DUF389 domain-containing protein</fullName>
    </submittedName>
</protein>
<evidence type="ECO:0000313" key="3">
    <source>
        <dbReference type="Proteomes" id="UP000285478"/>
    </source>
</evidence>